<feature type="compositionally biased region" description="Polar residues" evidence="1">
    <location>
        <begin position="217"/>
        <end position="234"/>
    </location>
</feature>
<reference evidence="2" key="1">
    <citation type="submission" date="2022-09" db="EMBL/GenBank/DDBJ databases">
        <title>Winslowiella arboricola sp. nov., isolated from bleeding cankers on broadleaf hosts.</title>
        <authorList>
            <person name="Brady C."/>
            <person name="Kaur S."/>
            <person name="Crampton B."/>
            <person name="Maddock D."/>
            <person name="Arnold D."/>
            <person name="Denman S."/>
        </authorList>
    </citation>
    <scope>NUCLEOTIDE SEQUENCE</scope>
    <source>
        <strain evidence="2">BAC 15a-03b</strain>
    </source>
</reference>
<dbReference type="RefSeq" id="WP_267145267.1">
    <property type="nucleotide sequence ID" value="NZ_JAODIM010000043.1"/>
</dbReference>
<name>A0A9J6PTV8_9GAMM</name>
<comment type="caution">
    <text evidence="2">The sequence shown here is derived from an EMBL/GenBank/DDBJ whole genome shotgun (WGS) entry which is preliminary data.</text>
</comment>
<protein>
    <submittedName>
        <fullName evidence="2">Phage baseplate protein</fullName>
    </submittedName>
</protein>
<dbReference type="AlphaFoldDB" id="A0A9J6PTV8"/>
<gene>
    <name evidence="2" type="ORF">N5923_21740</name>
</gene>
<evidence type="ECO:0000313" key="2">
    <source>
        <dbReference type="EMBL" id="MCU5780118.1"/>
    </source>
</evidence>
<feature type="region of interest" description="Disordered" evidence="1">
    <location>
        <begin position="210"/>
        <end position="234"/>
    </location>
</feature>
<accession>A0A9J6PTV8</accession>
<keyword evidence="3" id="KW-1185">Reference proteome</keyword>
<dbReference type="Proteomes" id="UP001064262">
    <property type="component" value="Unassembled WGS sequence"/>
</dbReference>
<evidence type="ECO:0000313" key="3">
    <source>
        <dbReference type="Proteomes" id="UP001064262"/>
    </source>
</evidence>
<organism evidence="2 3">
    <name type="scientific">Winslowiella arboricola</name>
    <dbReference type="NCBI Taxonomy" id="2978220"/>
    <lineage>
        <taxon>Bacteria</taxon>
        <taxon>Pseudomonadati</taxon>
        <taxon>Pseudomonadota</taxon>
        <taxon>Gammaproteobacteria</taxon>
        <taxon>Enterobacterales</taxon>
        <taxon>Erwiniaceae</taxon>
        <taxon>Winslowiella</taxon>
    </lineage>
</organism>
<dbReference type="EMBL" id="JAODIM010000043">
    <property type="protein sequence ID" value="MCU5780118.1"/>
    <property type="molecule type" value="Genomic_DNA"/>
</dbReference>
<sequence length="234" mass="24488">MSDAQKFPFAKALTNVITTAWRDNDALRGRALPCHVVAVKGQIVTVQFDLLPGGVQYPQITIPIATFAYIRYPVQPGDKGVTVPADVSLRGISGLGTDIASLSLSPSLTPLFFVPLANVTWSDEDPRKVTVYGPEGVICKTVAGDATVTIEPGKVTLKAAHIYLEGTIHLNGKIVQDAGQIPGDATASLIGPLSVQNDATINGVSVSQHGHDIKNVQGGNSTVTSEKPNPGGTQ</sequence>
<evidence type="ECO:0000256" key="1">
    <source>
        <dbReference type="SAM" id="MobiDB-lite"/>
    </source>
</evidence>
<proteinExistence type="predicted"/>